<evidence type="ECO:0000313" key="3">
    <source>
        <dbReference type="EMBL" id="MDO4842490.1"/>
    </source>
</evidence>
<name>A0AA43U9L1_9ACTN</name>
<evidence type="ECO:0000256" key="1">
    <source>
        <dbReference type="SAM" id="MobiDB-lite"/>
    </source>
</evidence>
<keyword evidence="4" id="KW-1185">Reference proteome</keyword>
<dbReference type="EMBL" id="JAUMVS010000189">
    <property type="protein sequence ID" value="MDO4842490.1"/>
    <property type="molecule type" value="Genomic_DNA"/>
</dbReference>
<dbReference type="InterPro" id="IPR040561">
    <property type="entry name" value="LPD38"/>
</dbReference>
<comment type="caution">
    <text evidence="3">The sequence shown here is derived from an EMBL/GenBank/DDBJ whole genome shotgun (WGS) entry which is preliminary data.</text>
</comment>
<dbReference type="AlphaFoldDB" id="A0AA43U9L1"/>
<feature type="domain" description="Large polyvalent protein associated" evidence="2">
    <location>
        <begin position="555"/>
        <end position="733"/>
    </location>
</feature>
<dbReference type="Pfam" id="PF18857">
    <property type="entry name" value="LPD38"/>
    <property type="match status" value="1"/>
</dbReference>
<evidence type="ECO:0000259" key="2">
    <source>
        <dbReference type="Pfam" id="PF18857"/>
    </source>
</evidence>
<reference evidence="3" key="1">
    <citation type="submission" date="2023-07" db="EMBL/GenBank/DDBJ databases">
        <title>Between Cages and Wild: Unraveling the Impact of Captivity on Animal Microbiomes and Antimicrobial Resistance.</title>
        <authorList>
            <person name="Schmartz G.P."/>
            <person name="Rehner J."/>
            <person name="Schuff M.J."/>
            <person name="Becker S.L."/>
            <person name="Kravczyk M."/>
            <person name="Gurevich A."/>
            <person name="Francke R."/>
            <person name="Mueller R."/>
            <person name="Keller V."/>
            <person name="Keller A."/>
        </authorList>
    </citation>
    <scope>NUCLEOTIDE SEQUENCE</scope>
    <source>
        <strain evidence="3">S12M_St_49</strain>
    </source>
</reference>
<protein>
    <recommendedName>
        <fullName evidence="2">Large polyvalent protein associated domain-containing protein</fullName>
    </recommendedName>
</protein>
<feature type="region of interest" description="Disordered" evidence="1">
    <location>
        <begin position="862"/>
        <end position="885"/>
    </location>
</feature>
<proteinExistence type="predicted"/>
<organism evidence="3 4">
    <name type="scientific">Phoenicibacter congonensis</name>
    <dbReference type="NCBI Taxonomy" id="1944646"/>
    <lineage>
        <taxon>Bacteria</taxon>
        <taxon>Bacillati</taxon>
        <taxon>Actinomycetota</taxon>
        <taxon>Coriobacteriia</taxon>
        <taxon>Eggerthellales</taxon>
        <taxon>Eggerthellaceae</taxon>
        <taxon>Phoenicibacter</taxon>
    </lineage>
</organism>
<gene>
    <name evidence="3" type="ORF">Q3982_07440</name>
</gene>
<dbReference type="Proteomes" id="UP001168575">
    <property type="component" value="Unassembled WGS sequence"/>
</dbReference>
<accession>A0AA43U9L1</accession>
<evidence type="ECO:0000313" key="4">
    <source>
        <dbReference type="Proteomes" id="UP001168575"/>
    </source>
</evidence>
<sequence>MNRAKRWIYKNFVSGQESLERFSKKQASIDKGTTTVDAAVQQLRNIGGTVDYIMDTELVDRNRNPTGLGSYKQIMTPPDGIDFDVVQEYLLNKHNVDRMSLKQRGYDKNKAVMANENGRARTAKQSREIVQQMEQQYPGLKAWDNRRKNWWNTFVREHMVATGLISDESWQEWCKQYPNYVPTFRKIFDERGSANSTKGSTDIGGRVRSVKGSKLEVVDVRESFADYINSMVRASAKNDVILNMFNFAESHPDAVAEYCQIIDDQTGNINPTDPNLNPFDALATEAYNEAKDGQYILRCKIDGYWRAMSVSKDVYDGVSDLFSRDYSDTERVLMDIGTKLNWGQKALITGYNPFFAIRNTLRDTQTAYLNDEGTNPLSFLKSIYDAAKDMITDSPDFEKFKAYGGDRSGFFKSNEGFIKSAGLDTEKGSKAARTAKKAVMFIPNAFAKMGEVSETLNRYASAKRYLNRHGGSIDGDWQSAMLASAEGTTNFSRSGKVAKLADCYALYLNANIQGTDKMLRQYTGADTAAKTWGKTAGMAIASVLLKHLFNNDDNEHYQNLSNYIKDNNYCIPNILGERDENGYCTSFIVLPKPQGYGAIIAGFERIATMWDEDKSLEEAYDGYMDSLSGALPVNSSLPWSAFKQAINNENWYGGTIEPQRMEDLPVEERYDNGTSTIAINLAKGDAALMDTEFGKWLADSSLGKKLGIGQWSPMKIDYLLEQKTGVGGDFVLPPLAVENFENYGTDEQRFNPDSAVKGLLDPIKTQFVKDPLYSNDIMGKFYDAKEDAKAAADEAKKQRNSAGIDEKSDEEKYYYHYSDMSSWISYSNAIERDIRNSEPNTKERDEKIRTLRKERIDNLKEFMANPEGYKPPKVPKNFWKNRNGR</sequence>